<keyword evidence="3" id="KW-1185">Reference proteome</keyword>
<dbReference type="PRINTS" id="PR00111">
    <property type="entry name" value="ABHYDROLASE"/>
</dbReference>
<dbReference type="InterPro" id="IPR029058">
    <property type="entry name" value="AB_hydrolase_fold"/>
</dbReference>
<evidence type="ECO:0000313" key="2">
    <source>
        <dbReference type="EMBL" id="MFC3102742.1"/>
    </source>
</evidence>
<sequence length="296" mass="33228">MTLLEHVTFRQLGALRYAVREAGPADGTPIVLLHGLLDTGASFAALVDAIDARVPGHYRFIVPDWRGHGQTQSIDNTYWFPEYLVDLERLIDNVVGAADQRVILVGHSMGGQVASQYAGVRPHRVSHLVTLDSLNVPDADTAETARRYRRWLDAQASPPIERVYDDTAAIAQRIGKRYPELDDNELATLAERWSESVDDTERRRMNHDVWHRATAAYGFRADEAMALWREVSAAVLCIDAAGSMMRFVIDDEEMARRRACFTTVEHVVLERCGHMLHIQRPEALADAICAFLSAHE</sequence>
<accession>A0ABV7EJ45</accession>
<dbReference type="PANTHER" id="PTHR43798">
    <property type="entry name" value="MONOACYLGLYCEROL LIPASE"/>
    <property type="match status" value="1"/>
</dbReference>
<keyword evidence="2" id="KW-0378">Hydrolase</keyword>
<dbReference type="EMBL" id="JBHRSS010000001">
    <property type="protein sequence ID" value="MFC3102742.1"/>
    <property type="molecule type" value="Genomic_DNA"/>
</dbReference>
<reference evidence="3" key="1">
    <citation type="journal article" date="2019" name="Int. J. Syst. Evol. Microbiol.">
        <title>The Global Catalogue of Microorganisms (GCM) 10K type strain sequencing project: providing services to taxonomists for standard genome sequencing and annotation.</title>
        <authorList>
            <consortium name="The Broad Institute Genomics Platform"/>
            <consortium name="The Broad Institute Genome Sequencing Center for Infectious Disease"/>
            <person name="Wu L."/>
            <person name="Ma J."/>
        </authorList>
    </citation>
    <scope>NUCLEOTIDE SEQUENCE [LARGE SCALE GENOMIC DNA]</scope>
    <source>
        <strain evidence="3">KCTC 52640</strain>
    </source>
</reference>
<dbReference type="Proteomes" id="UP001595462">
    <property type="component" value="Unassembled WGS sequence"/>
</dbReference>
<dbReference type="InterPro" id="IPR050266">
    <property type="entry name" value="AB_hydrolase_sf"/>
</dbReference>
<gene>
    <name evidence="2" type="ORF">ACFOSU_02420</name>
</gene>
<dbReference type="InterPro" id="IPR000073">
    <property type="entry name" value="AB_hydrolase_1"/>
</dbReference>
<protein>
    <submittedName>
        <fullName evidence="2">Alpha/beta fold hydrolase</fullName>
    </submittedName>
</protein>
<dbReference type="SUPFAM" id="SSF53474">
    <property type="entry name" value="alpha/beta-Hydrolases"/>
    <property type="match status" value="1"/>
</dbReference>
<dbReference type="Gene3D" id="3.40.50.1820">
    <property type="entry name" value="alpha/beta hydrolase"/>
    <property type="match status" value="1"/>
</dbReference>
<feature type="domain" description="AB hydrolase-1" evidence="1">
    <location>
        <begin position="30"/>
        <end position="287"/>
    </location>
</feature>
<organism evidence="2 3">
    <name type="scientific">Salinisphaera aquimarina</name>
    <dbReference type="NCBI Taxonomy" id="2094031"/>
    <lineage>
        <taxon>Bacteria</taxon>
        <taxon>Pseudomonadati</taxon>
        <taxon>Pseudomonadota</taxon>
        <taxon>Gammaproteobacteria</taxon>
        <taxon>Salinisphaerales</taxon>
        <taxon>Salinisphaeraceae</taxon>
        <taxon>Salinisphaera</taxon>
    </lineage>
</organism>
<evidence type="ECO:0000259" key="1">
    <source>
        <dbReference type="Pfam" id="PF12697"/>
    </source>
</evidence>
<dbReference type="Pfam" id="PF12697">
    <property type="entry name" value="Abhydrolase_6"/>
    <property type="match status" value="1"/>
</dbReference>
<evidence type="ECO:0000313" key="3">
    <source>
        <dbReference type="Proteomes" id="UP001595462"/>
    </source>
</evidence>
<proteinExistence type="predicted"/>
<name>A0ABV7EJ45_9GAMM</name>
<dbReference type="GO" id="GO:0016787">
    <property type="term" value="F:hydrolase activity"/>
    <property type="evidence" value="ECO:0007669"/>
    <property type="project" value="UniProtKB-KW"/>
</dbReference>
<dbReference type="PANTHER" id="PTHR43798:SF33">
    <property type="entry name" value="HYDROLASE, PUTATIVE (AFU_ORTHOLOGUE AFUA_2G14860)-RELATED"/>
    <property type="match status" value="1"/>
</dbReference>
<dbReference type="RefSeq" id="WP_380686097.1">
    <property type="nucleotide sequence ID" value="NZ_JBHRSS010000001.1"/>
</dbReference>
<comment type="caution">
    <text evidence="2">The sequence shown here is derived from an EMBL/GenBank/DDBJ whole genome shotgun (WGS) entry which is preliminary data.</text>
</comment>